<comment type="caution">
    <text evidence="9">The sequence shown here is derived from an EMBL/GenBank/DDBJ whole genome shotgun (WGS) entry which is preliminary data.</text>
</comment>
<keyword evidence="3 5" id="KW-0238">DNA-binding</keyword>
<dbReference type="PROSITE" id="PS51898">
    <property type="entry name" value="TYR_RECOMBINASE"/>
    <property type="match status" value="1"/>
</dbReference>
<dbReference type="PROSITE" id="PS51900">
    <property type="entry name" value="CB"/>
    <property type="match status" value="1"/>
</dbReference>
<dbReference type="InterPro" id="IPR053876">
    <property type="entry name" value="Phage_int_M"/>
</dbReference>
<accession>A0A2S6GGV2</accession>
<organism evidence="9 10">
    <name type="scientific">Actinokineospora auranticolor</name>
    <dbReference type="NCBI Taxonomy" id="155976"/>
    <lineage>
        <taxon>Bacteria</taxon>
        <taxon>Bacillati</taxon>
        <taxon>Actinomycetota</taxon>
        <taxon>Actinomycetes</taxon>
        <taxon>Pseudonocardiales</taxon>
        <taxon>Pseudonocardiaceae</taxon>
        <taxon>Actinokineospora</taxon>
    </lineage>
</organism>
<dbReference type="Proteomes" id="UP000239203">
    <property type="component" value="Unassembled WGS sequence"/>
</dbReference>
<evidence type="ECO:0000256" key="2">
    <source>
        <dbReference type="ARBA" id="ARBA00022908"/>
    </source>
</evidence>
<evidence type="ECO:0000256" key="4">
    <source>
        <dbReference type="ARBA" id="ARBA00023172"/>
    </source>
</evidence>
<dbReference type="InterPro" id="IPR044068">
    <property type="entry name" value="CB"/>
</dbReference>
<evidence type="ECO:0000259" key="8">
    <source>
        <dbReference type="PROSITE" id="PS51900"/>
    </source>
</evidence>
<dbReference type="Pfam" id="PF22022">
    <property type="entry name" value="Phage_int_M"/>
    <property type="match status" value="1"/>
</dbReference>
<keyword evidence="4" id="KW-0233">DNA recombination</keyword>
<evidence type="ECO:0000313" key="9">
    <source>
        <dbReference type="EMBL" id="PPK64457.1"/>
    </source>
</evidence>
<dbReference type="GO" id="GO:0006310">
    <property type="term" value="P:DNA recombination"/>
    <property type="evidence" value="ECO:0007669"/>
    <property type="project" value="UniProtKB-KW"/>
</dbReference>
<dbReference type="GO" id="GO:0003677">
    <property type="term" value="F:DNA binding"/>
    <property type="evidence" value="ECO:0007669"/>
    <property type="project" value="UniProtKB-UniRule"/>
</dbReference>
<dbReference type="GO" id="GO:0015074">
    <property type="term" value="P:DNA integration"/>
    <property type="evidence" value="ECO:0007669"/>
    <property type="project" value="UniProtKB-KW"/>
</dbReference>
<dbReference type="PANTHER" id="PTHR30629">
    <property type="entry name" value="PROPHAGE INTEGRASE"/>
    <property type="match status" value="1"/>
</dbReference>
<keyword evidence="10" id="KW-1185">Reference proteome</keyword>
<dbReference type="OrthoDB" id="4326943at2"/>
<evidence type="ECO:0000256" key="1">
    <source>
        <dbReference type="ARBA" id="ARBA00008857"/>
    </source>
</evidence>
<comment type="similarity">
    <text evidence="1">Belongs to the 'phage' integrase family.</text>
</comment>
<dbReference type="Gene3D" id="1.10.150.130">
    <property type="match status" value="1"/>
</dbReference>
<dbReference type="PANTHER" id="PTHR30629:SF2">
    <property type="entry name" value="PROPHAGE INTEGRASE INTS-RELATED"/>
    <property type="match status" value="1"/>
</dbReference>
<feature type="domain" description="Core-binding (CB)" evidence="8">
    <location>
        <begin position="73"/>
        <end position="159"/>
    </location>
</feature>
<dbReference type="InterPro" id="IPR002104">
    <property type="entry name" value="Integrase_catalytic"/>
</dbReference>
<feature type="compositionally biased region" description="Polar residues" evidence="6">
    <location>
        <begin position="299"/>
        <end position="313"/>
    </location>
</feature>
<evidence type="ECO:0000259" key="7">
    <source>
        <dbReference type="PROSITE" id="PS51898"/>
    </source>
</evidence>
<protein>
    <submittedName>
        <fullName evidence="9">Phage integrase family protein</fullName>
    </submittedName>
</protein>
<keyword evidence="2" id="KW-0229">DNA integration</keyword>
<dbReference type="InterPro" id="IPR050808">
    <property type="entry name" value="Phage_Integrase"/>
</dbReference>
<dbReference type="EMBL" id="PTIX01000019">
    <property type="protein sequence ID" value="PPK64457.1"/>
    <property type="molecule type" value="Genomic_DNA"/>
</dbReference>
<sequence>MGRPPIPIGTHGKINTTKVGKNYRSRCRYRHYDGRVYLVERIGSTEGKAESNLKVAIRDFSPSAGGDQFGRDSKFAVLAAAWMAELERLAGRGVGSWGTIDTYRSRLQGIILPALGELRARELTALALDKVVQDVRDKSSASSAKTVRAIISGVTGFAVRHGALERNLARDIGRIDSRQARHQQTKSRAMSRDEVFELLAKLDADPKAVEDDLPDLVRFFLATGERTGEALAAHWEHFDAAERVIRVHANVIRAKGRGKLLNPGKTANSQRPVPLADWCAAMLVGRQRATGATAGPIFPSTTGTPSGRRATSATGPGSRSSSEPGSTG</sequence>
<dbReference type="InterPro" id="IPR011010">
    <property type="entry name" value="DNA_brk_join_enz"/>
</dbReference>
<dbReference type="SUPFAM" id="SSF56349">
    <property type="entry name" value="DNA breaking-rejoining enzymes"/>
    <property type="match status" value="1"/>
</dbReference>
<evidence type="ECO:0000256" key="3">
    <source>
        <dbReference type="ARBA" id="ARBA00023125"/>
    </source>
</evidence>
<evidence type="ECO:0000256" key="6">
    <source>
        <dbReference type="SAM" id="MobiDB-lite"/>
    </source>
</evidence>
<evidence type="ECO:0000313" key="10">
    <source>
        <dbReference type="Proteomes" id="UP000239203"/>
    </source>
</evidence>
<feature type="domain" description="Tyr recombinase" evidence="7">
    <location>
        <begin position="185"/>
        <end position="328"/>
    </location>
</feature>
<evidence type="ECO:0000256" key="5">
    <source>
        <dbReference type="PROSITE-ProRule" id="PRU01248"/>
    </source>
</evidence>
<feature type="compositionally biased region" description="Low complexity" evidence="6">
    <location>
        <begin position="314"/>
        <end position="328"/>
    </location>
</feature>
<reference evidence="9 10" key="1">
    <citation type="submission" date="2018-02" db="EMBL/GenBank/DDBJ databases">
        <title>Genomic Encyclopedia of Archaeal and Bacterial Type Strains, Phase II (KMG-II): from individual species to whole genera.</title>
        <authorList>
            <person name="Goeker M."/>
        </authorList>
    </citation>
    <scope>NUCLEOTIDE SEQUENCE [LARGE SCALE GENOMIC DNA]</scope>
    <source>
        <strain evidence="9 10">YU 961-1</strain>
    </source>
</reference>
<dbReference type="AlphaFoldDB" id="A0A2S6GGV2"/>
<proteinExistence type="inferred from homology"/>
<gene>
    <name evidence="9" type="ORF">CLV40_11921</name>
</gene>
<dbReference type="Gene3D" id="1.10.443.10">
    <property type="entry name" value="Intergrase catalytic core"/>
    <property type="match status" value="1"/>
</dbReference>
<feature type="region of interest" description="Disordered" evidence="6">
    <location>
        <begin position="292"/>
        <end position="328"/>
    </location>
</feature>
<dbReference type="InterPro" id="IPR013762">
    <property type="entry name" value="Integrase-like_cat_sf"/>
</dbReference>
<dbReference type="InterPro" id="IPR010998">
    <property type="entry name" value="Integrase_recombinase_N"/>
</dbReference>
<name>A0A2S6GGV2_9PSEU</name>